<reference evidence="4 5" key="1">
    <citation type="submission" date="2017-06" db="EMBL/GenBank/DDBJ databases">
        <authorList>
            <person name="Kim H.J."/>
            <person name="Triplett B.A."/>
        </authorList>
    </citation>
    <scope>NUCLEOTIDE SEQUENCE [LARGE SCALE GENOMIC DNA]</scope>
    <source>
        <strain evidence="4 5">DSM 25597</strain>
    </source>
</reference>
<feature type="chain" id="PRO_5011969291" evidence="2">
    <location>
        <begin position="18"/>
        <end position="696"/>
    </location>
</feature>
<dbReference type="PANTHER" id="PTHR10098">
    <property type="entry name" value="RAPSYN-RELATED"/>
    <property type="match status" value="1"/>
</dbReference>
<dbReference type="AlphaFoldDB" id="A0A239AB76"/>
<dbReference type="OrthoDB" id="9771112at2"/>
<name>A0A239AB76_9FLAO</name>
<dbReference type="PROSITE" id="PS50005">
    <property type="entry name" value="TPR"/>
    <property type="match status" value="1"/>
</dbReference>
<dbReference type="InterPro" id="IPR019734">
    <property type="entry name" value="TPR_rpt"/>
</dbReference>
<accession>A0A239AB76</accession>
<keyword evidence="1" id="KW-0802">TPR repeat</keyword>
<evidence type="ECO:0000256" key="2">
    <source>
        <dbReference type="SAM" id="SignalP"/>
    </source>
</evidence>
<protein>
    <submittedName>
        <fullName evidence="4">CHAT domain-containing protein</fullName>
    </submittedName>
</protein>
<dbReference type="InterPro" id="IPR011990">
    <property type="entry name" value="TPR-like_helical_dom_sf"/>
</dbReference>
<dbReference type="SMART" id="SM00028">
    <property type="entry name" value="TPR"/>
    <property type="match status" value="5"/>
</dbReference>
<evidence type="ECO:0000313" key="4">
    <source>
        <dbReference type="EMBL" id="SNR92642.1"/>
    </source>
</evidence>
<organism evidence="4 5">
    <name type="scientific">Dokdonia pacifica</name>
    <dbReference type="NCBI Taxonomy" id="1627892"/>
    <lineage>
        <taxon>Bacteria</taxon>
        <taxon>Pseudomonadati</taxon>
        <taxon>Bacteroidota</taxon>
        <taxon>Flavobacteriia</taxon>
        <taxon>Flavobacteriales</taxon>
        <taxon>Flavobacteriaceae</taxon>
        <taxon>Dokdonia</taxon>
    </lineage>
</organism>
<dbReference type="RefSeq" id="WP_089372090.1">
    <property type="nucleotide sequence ID" value="NZ_BMEP01000007.1"/>
</dbReference>
<feature type="domain" description="CHAT" evidence="3">
    <location>
        <begin position="574"/>
        <end position="686"/>
    </location>
</feature>
<keyword evidence="5" id="KW-1185">Reference proteome</keyword>
<dbReference type="EMBL" id="FZNY01000004">
    <property type="protein sequence ID" value="SNR92642.1"/>
    <property type="molecule type" value="Genomic_DNA"/>
</dbReference>
<feature type="repeat" description="TPR" evidence="1">
    <location>
        <begin position="280"/>
        <end position="313"/>
    </location>
</feature>
<dbReference type="InterPro" id="IPR024983">
    <property type="entry name" value="CHAT_dom"/>
</dbReference>
<dbReference type="SUPFAM" id="SSF48452">
    <property type="entry name" value="TPR-like"/>
    <property type="match status" value="2"/>
</dbReference>
<keyword evidence="2" id="KW-0732">Signal</keyword>
<dbReference type="Pfam" id="PF12770">
    <property type="entry name" value="CHAT"/>
    <property type="match status" value="1"/>
</dbReference>
<sequence>MNKILLLLLLASPLAISQQISLGAQYYKKGEYLKAAYSFKAEIPLLKRDVGEKNKGYLATVFLTAESFSKAQRTNESLQYYSEALKIYKKYPSLKKDFKLKRLVRGYYNALLMSSFEMFLADNYKETEKKLLECNSLVREYNLGDSDKYPLYKAFSQLYGKTGNVNHHLDYTLKTLELSKVINGENTVGHIKELSNTAVALDGLFKYDEALVYIEKAFSIFLDLDLDVLGPLASHLLTVRASINISLENFNKSEKDLLLVIRSLNKNKDIHPSYKKRFLGSAYQNLGYTYYKIKNYDKSANYYNLSLENYKDVFDSNSLAIANLELNLANTLDNQGKQNSAKPYYLSSLKKASVNYRNIYYGLSEEEKFLFLNIRIGTYFTSLSSFALRSNSNDITIVNELYNATLFQKNQLLNSSIRLKDAILSSNNLQLKTEFNEWLEVKKKLSKAYLSENSNDNTNIFALESKANFLEKNLVNQSEKFKKFNDISNPSWKSIQEKLKPGELAIEFIDFEHYFQKWIDKKFYCALIIDHESENPKMVYLFEESELLNILNRNKTNLRDGIESIYGTLDKKNNELYNLIWKPIETFTQDSNIIYFAPSGLLNYVSFSSLSKGNDFLSNSMNLVQLTSTAKIIEKTDISKSFKKATLFGGIDYGKNSEWSYLEATKTEIKEISKILNQNNITVESFTGLNAKKVMF</sequence>
<feature type="signal peptide" evidence="2">
    <location>
        <begin position="1"/>
        <end position="17"/>
    </location>
</feature>
<evidence type="ECO:0000256" key="1">
    <source>
        <dbReference type="PROSITE-ProRule" id="PRU00339"/>
    </source>
</evidence>
<dbReference type="Pfam" id="PF13424">
    <property type="entry name" value="TPR_12"/>
    <property type="match status" value="1"/>
</dbReference>
<dbReference type="Proteomes" id="UP000198379">
    <property type="component" value="Unassembled WGS sequence"/>
</dbReference>
<evidence type="ECO:0000313" key="5">
    <source>
        <dbReference type="Proteomes" id="UP000198379"/>
    </source>
</evidence>
<gene>
    <name evidence="4" type="ORF">SAMN06265376_104284</name>
</gene>
<dbReference type="Gene3D" id="1.25.40.10">
    <property type="entry name" value="Tetratricopeptide repeat domain"/>
    <property type="match status" value="2"/>
</dbReference>
<proteinExistence type="predicted"/>
<evidence type="ECO:0000259" key="3">
    <source>
        <dbReference type="Pfam" id="PF12770"/>
    </source>
</evidence>